<accession>A0A9D5ASX1</accession>
<sequence>MCYAATPSTSMEDLNLLKAFNIKVKPPRGPQIKGLWHPPSTGWTKCNCDDAYKHDDLPTGCDGIFRNQSGNFIFAFADFGYLAIFLLDRICGGH</sequence>
<reference evidence="1 2" key="1">
    <citation type="journal article" date="2022" name="Nat. Genet.">
        <title>Improved pea reference genome and pan-genome highlight genomic features and evolutionary characteristics.</title>
        <authorList>
            <person name="Yang T."/>
            <person name="Liu R."/>
            <person name="Luo Y."/>
            <person name="Hu S."/>
            <person name="Wang D."/>
            <person name="Wang C."/>
            <person name="Pandey M.K."/>
            <person name="Ge S."/>
            <person name="Xu Q."/>
            <person name="Li N."/>
            <person name="Li G."/>
            <person name="Huang Y."/>
            <person name="Saxena R.K."/>
            <person name="Ji Y."/>
            <person name="Li M."/>
            <person name="Yan X."/>
            <person name="He Y."/>
            <person name="Liu Y."/>
            <person name="Wang X."/>
            <person name="Xiang C."/>
            <person name="Varshney R.K."/>
            <person name="Ding H."/>
            <person name="Gao S."/>
            <person name="Zong X."/>
        </authorList>
    </citation>
    <scope>NUCLEOTIDE SEQUENCE [LARGE SCALE GENOMIC DNA]</scope>
    <source>
        <strain evidence="1 2">cv. Zhongwan 6</strain>
    </source>
</reference>
<dbReference type="Gramene" id="Psat04G0268600-T1">
    <property type="protein sequence ID" value="KAI5418146.1"/>
    <property type="gene ID" value="KIW84_042686"/>
</dbReference>
<dbReference type="Proteomes" id="UP001058974">
    <property type="component" value="Chromosome 4"/>
</dbReference>
<dbReference type="AlphaFoldDB" id="A0A9D5ASX1"/>
<organism evidence="1 2">
    <name type="scientific">Pisum sativum</name>
    <name type="common">Garden pea</name>
    <name type="synonym">Lathyrus oleraceus</name>
    <dbReference type="NCBI Taxonomy" id="3888"/>
    <lineage>
        <taxon>Eukaryota</taxon>
        <taxon>Viridiplantae</taxon>
        <taxon>Streptophyta</taxon>
        <taxon>Embryophyta</taxon>
        <taxon>Tracheophyta</taxon>
        <taxon>Spermatophyta</taxon>
        <taxon>Magnoliopsida</taxon>
        <taxon>eudicotyledons</taxon>
        <taxon>Gunneridae</taxon>
        <taxon>Pentapetalae</taxon>
        <taxon>rosids</taxon>
        <taxon>fabids</taxon>
        <taxon>Fabales</taxon>
        <taxon>Fabaceae</taxon>
        <taxon>Papilionoideae</taxon>
        <taxon>50 kb inversion clade</taxon>
        <taxon>NPAAA clade</taxon>
        <taxon>Hologalegina</taxon>
        <taxon>IRL clade</taxon>
        <taxon>Fabeae</taxon>
        <taxon>Lathyrus</taxon>
    </lineage>
</organism>
<dbReference type="EMBL" id="JAMSHJ010000004">
    <property type="protein sequence ID" value="KAI5418146.1"/>
    <property type="molecule type" value="Genomic_DNA"/>
</dbReference>
<protein>
    <submittedName>
        <fullName evidence="1">Uncharacterized protein</fullName>
    </submittedName>
</protein>
<name>A0A9D5ASX1_PEA</name>
<evidence type="ECO:0000313" key="1">
    <source>
        <dbReference type="EMBL" id="KAI5418146.1"/>
    </source>
</evidence>
<comment type="caution">
    <text evidence="1">The sequence shown here is derived from an EMBL/GenBank/DDBJ whole genome shotgun (WGS) entry which is preliminary data.</text>
</comment>
<keyword evidence="2" id="KW-1185">Reference proteome</keyword>
<evidence type="ECO:0000313" key="2">
    <source>
        <dbReference type="Proteomes" id="UP001058974"/>
    </source>
</evidence>
<gene>
    <name evidence="1" type="ORF">KIW84_042686</name>
</gene>
<proteinExistence type="predicted"/>